<name>A0AB73BT98_9FUSO</name>
<accession>A0AB73BT98</accession>
<keyword evidence="1" id="KW-0175">Coiled coil</keyword>
<reference evidence="2 3" key="1">
    <citation type="submission" date="2014-01" db="EMBL/GenBank/DDBJ databases">
        <title>Comparative genomics of Fusobacterium necrophorum wild isolates.</title>
        <authorList>
            <person name="Kittichotirat W."/>
            <person name="Bumgarner R.E."/>
            <person name="Lawrence P."/>
        </authorList>
    </citation>
    <scope>NUCLEOTIDE SEQUENCE [LARGE SCALE GENOMIC DNA]</scope>
    <source>
        <strain evidence="2 3">BL</strain>
    </source>
</reference>
<dbReference type="EMBL" id="JAAC01000219">
    <property type="protein sequence ID" value="KDE60866.1"/>
    <property type="molecule type" value="Genomic_DNA"/>
</dbReference>
<dbReference type="Pfam" id="PF13835">
    <property type="entry name" value="DUF4194"/>
    <property type="match status" value="1"/>
</dbReference>
<evidence type="ECO:0000313" key="2">
    <source>
        <dbReference type="EMBL" id="KDE60866.1"/>
    </source>
</evidence>
<evidence type="ECO:0008006" key="4">
    <source>
        <dbReference type="Google" id="ProtNLM"/>
    </source>
</evidence>
<evidence type="ECO:0000313" key="3">
    <source>
        <dbReference type="Proteomes" id="UP000027473"/>
    </source>
</evidence>
<organism evidence="2 3">
    <name type="scientific">Fusobacterium necrophorum BL</name>
    <dbReference type="NCBI Taxonomy" id="1441732"/>
    <lineage>
        <taxon>Bacteria</taxon>
        <taxon>Fusobacteriati</taxon>
        <taxon>Fusobacteriota</taxon>
        <taxon>Fusobacteriia</taxon>
        <taxon>Fusobacteriales</taxon>
        <taxon>Fusobacteriaceae</taxon>
        <taxon>Fusobacterium</taxon>
    </lineage>
</organism>
<protein>
    <recommendedName>
        <fullName evidence="4">DUF4194 domain-containing protein</fullName>
    </recommendedName>
</protein>
<proteinExistence type="predicted"/>
<evidence type="ECO:0000256" key="1">
    <source>
        <dbReference type="SAM" id="Coils"/>
    </source>
</evidence>
<dbReference type="Proteomes" id="UP000027473">
    <property type="component" value="Unassembled WGS sequence"/>
</dbReference>
<sequence length="193" mass="22833">MDKNIYEFSVAVVTLLKGVVNESTQTKIWNTIIENQIQIEDYISKMGLTLMVQTQDGYAYVKQREYKDDEMEIPRLISRRQLKYNTSLLLVLLRKEYAESNKEESIGRSIFSKKQILEKMRTFLKDTNDEAKQKKEIEQEIKRVEELGFIRALKNSEEQFEILPLIRGFVDAQWLENFDEKLEEYANYGLGIK</sequence>
<comment type="caution">
    <text evidence="2">The sequence shown here is derived from an EMBL/GenBank/DDBJ whole genome shotgun (WGS) entry which is preliminary data.</text>
</comment>
<dbReference type="InterPro" id="IPR025449">
    <property type="entry name" value="JetB"/>
</dbReference>
<feature type="coiled-coil region" evidence="1">
    <location>
        <begin position="114"/>
        <end position="147"/>
    </location>
</feature>
<gene>
    <name evidence="2" type="ORF">FUSO3_11695</name>
</gene>
<dbReference type="AlphaFoldDB" id="A0AB73BT98"/>
<dbReference type="RefSeq" id="WP_035903665.1">
    <property type="nucleotide sequence ID" value="NZ_JAAC01000219.1"/>
</dbReference>